<organism evidence="1 2">
    <name type="scientific">Neophaeococcomyces mojaviensis</name>
    <dbReference type="NCBI Taxonomy" id="3383035"/>
    <lineage>
        <taxon>Eukaryota</taxon>
        <taxon>Fungi</taxon>
        <taxon>Dikarya</taxon>
        <taxon>Ascomycota</taxon>
        <taxon>Pezizomycotina</taxon>
        <taxon>Eurotiomycetes</taxon>
        <taxon>Chaetothyriomycetidae</taxon>
        <taxon>Chaetothyriales</taxon>
        <taxon>Chaetothyriales incertae sedis</taxon>
        <taxon>Neophaeococcomyces</taxon>
    </lineage>
</organism>
<dbReference type="EMBL" id="JAPDRQ010000364">
    <property type="protein sequence ID" value="KAJ9650251.1"/>
    <property type="molecule type" value="Genomic_DNA"/>
</dbReference>
<accession>A0ACC2ZRJ5</accession>
<evidence type="ECO:0000313" key="1">
    <source>
        <dbReference type="EMBL" id="KAJ9650251.1"/>
    </source>
</evidence>
<sequence length="154" mass="17127">MPTYDPGFVGNTGGELGSAVAEYFGIGKTLLSEEGYSRSIRFVLQNKTNETLRWDGCHWEGGLWYPNSQPPSEIPSNKSSGWIAVYNQWGGGGTIEGSLWMKIDGGAQLNIDFLNKSLGDNTWRAYTNNESKYVVDANGSQDHDPVFEFTIRYK</sequence>
<gene>
    <name evidence="1" type="ORF">H2198_010439</name>
</gene>
<name>A0ACC2ZRJ5_9EURO</name>
<evidence type="ECO:0000313" key="2">
    <source>
        <dbReference type="Proteomes" id="UP001172386"/>
    </source>
</evidence>
<keyword evidence="2" id="KW-1185">Reference proteome</keyword>
<protein>
    <submittedName>
        <fullName evidence="1">Uncharacterized protein</fullName>
    </submittedName>
</protein>
<dbReference type="Proteomes" id="UP001172386">
    <property type="component" value="Unassembled WGS sequence"/>
</dbReference>
<comment type="caution">
    <text evidence="1">The sequence shown here is derived from an EMBL/GenBank/DDBJ whole genome shotgun (WGS) entry which is preliminary data.</text>
</comment>
<proteinExistence type="predicted"/>
<reference evidence="1" key="1">
    <citation type="submission" date="2022-10" db="EMBL/GenBank/DDBJ databases">
        <title>Culturing micro-colonial fungi from biological soil crusts in the Mojave desert and describing Neophaeococcomyces mojavensis, and introducing the new genera and species Taxawa tesnikishii.</title>
        <authorList>
            <person name="Kurbessoian T."/>
            <person name="Stajich J.E."/>
        </authorList>
    </citation>
    <scope>NUCLEOTIDE SEQUENCE</scope>
    <source>
        <strain evidence="1">JES_112</strain>
    </source>
</reference>